<feature type="region of interest" description="Disordered" evidence="1">
    <location>
        <begin position="80"/>
        <end position="125"/>
    </location>
</feature>
<proteinExistence type="predicted"/>
<evidence type="ECO:0000256" key="1">
    <source>
        <dbReference type="SAM" id="MobiDB-lite"/>
    </source>
</evidence>
<reference evidence="2" key="1">
    <citation type="submission" date="2014-05" db="EMBL/GenBank/DDBJ databases">
        <authorList>
            <person name="Chronopoulou M."/>
        </authorList>
    </citation>
    <scope>NUCLEOTIDE SEQUENCE</scope>
    <source>
        <tissue evidence="2">Whole organism</tissue>
    </source>
</reference>
<name>A0A0K2T8W0_LEPSM</name>
<organism evidence="2">
    <name type="scientific">Lepeophtheirus salmonis</name>
    <name type="common">Salmon louse</name>
    <name type="synonym">Caligus salmonis</name>
    <dbReference type="NCBI Taxonomy" id="72036"/>
    <lineage>
        <taxon>Eukaryota</taxon>
        <taxon>Metazoa</taxon>
        <taxon>Ecdysozoa</taxon>
        <taxon>Arthropoda</taxon>
        <taxon>Crustacea</taxon>
        <taxon>Multicrustacea</taxon>
        <taxon>Hexanauplia</taxon>
        <taxon>Copepoda</taxon>
        <taxon>Siphonostomatoida</taxon>
        <taxon>Caligidae</taxon>
        <taxon>Lepeophtheirus</taxon>
    </lineage>
</organism>
<dbReference type="EMBL" id="HACA01005173">
    <property type="protein sequence ID" value="CDW22534.1"/>
    <property type="molecule type" value="Transcribed_RNA"/>
</dbReference>
<dbReference type="AlphaFoldDB" id="A0A0K2T8W0"/>
<feature type="compositionally biased region" description="Acidic residues" evidence="1">
    <location>
        <begin position="113"/>
        <end position="124"/>
    </location>
</feature>
<feature type="non-terminal residue" evidence="2">
    <location>
        <position position="1"/>
    </location>
</feature>
<accession>A0A0K2T8W0</accession>
<protein>
    <submittedName>
        <fullName evidence="2">Uncharacterized protein</fullName>
    </submittedName>
</protein>
<sequence>PLLFSSCLGKLPEKLNPAFEDGCCACSGGAGFVDPKVKAEDEFLLEGFTPTAAGVELKENDDGTSVFVVGATALPKPNPAGSVGFATGADGAVDPNPPKEDPPDGAFPKANVDGDDEEEDAGVEDDPKLKTFVAAGAAGLFPGVAAVPPKLKLLLSGCCFSAAKLKPLLEVAGAGAFEGVAPNEKTLFVADPGFVVVAVVVPAPPNANPADAEVVEGGGFPKLNEDAEGAVVLLALEPNANKELADVVAVAFVTAGGPPEPNANPF</sequence>
<evidence type="ECO:0000313" key="2">
    <source>
        <dbReference type="EMBL" id="CDW22534.1"/>
    </source>
</evidence>